<dbReference type="STRING" id="1227466.C464_06195"/>
<dbReference type="EMBL" id="AOJL01000026">
    <property type="protein sequence ID" value="ELZ48979.1"/>
    <property type="molecule type" value="Genomic_DNA"/>
</dbReference>
<reference evidence="1 2" key="1">
    <citation type="journal article" date="2014" name="PLoS Genet.">
        <title>Phylogenetically driven sequencing of extremely halophilic archaea reveals strategies for static and dynamic osmo-response.</title>
        <authorList>
            <person name="Becker E.A."/>
            <person name="Seitzer P.M."/>
            <person name="Tritt A."/>
            <person name="Larsen D."/>
            <person name="Krusor M."/>
            <person name="Yao A.I."/>
            <person name="Wu D."/>
            <person name="Madern D."/>
            <person name="Eisen J.A."/>
            <person name="Darling A.E."/>
            <person name="Facciotti M.T."/>
        </authorList>
    </citation>
    <scope>NUCLEOTIDE SEQUENCE [LARGE SCALE GENOMIC DNA]</scope>
    <source>
        <strain evidence="1 2">DSM 10284</strain>
    </source>
</reference>
<accession>M0ERD4</accession>
<keyword evidence="2" id="KW-1185">Reference proteome</keyword>
<evidence type="ECO:0000313" key="1">
    <source>
        <dbReference type="EMBL" id="ELZ48979.1"/>
    </source>
</evidence>
<gene>
    <name evidence="1" type="ORF">C464_06195</name>
</gene>
<evidence type="ECO:0000313" key="2">
    <source>
        <dbReference type="Proteomes" id="UP000011509"/>
    </source>
</evidence>
<sequence length="208" mass="23108">MTMSGAASGDTTDHFDRFENADAAREYVDEREKAQQERLQETVEVYGAAAELFEQRVLDTVAIERHATEIEFYRPVDATGADLSAIAENRPELADRLERGSEHIAAFEEAQRQALQVIGSAGNNGVTGEELEQLHGDAMEGTETIRKALSCFAVDDSFRDPGIWTTIFQGDDTVRELFEDFLTEGDREKLEERRAVLQNMVGDGASTN</sequence>
<dbReference type="AlphaFoldDB" id="M0ERD4"/>
<dbReference type="PATRIC" id="fig|1227466.3.peg.1249"/>
<comment type="caution">
    <text evidence="1">The sequence shown here is derived from an EMBL/GenBank/DDBJ whole genome shotgun (WGS) entry which is preliminary data.</text>
</comment>
<protein>
    <submittedName>
        <fullName evidence="1">Uncharacterized protein</fullName>
    </submittedName>
</protein>
<dbReference type="Proteomes" id="UP000011509">
    <property type="component" value="Unassembled WGS sequence"/>
</dbReference>
<organism evidence="1 2">
    <name type="scientific">Halorubrum coriense DSM 10284</name>
    <dbReference type="NCBI Taxonomy" id="1227466"/>
    <lineage>
        <taxon>Archaea</taxon>
        <taxon>Methanobacteriati</taxon>
        <taxon>Methanobacteriota</taxon>
        <taxon>Stenosarchaea group</taxon>
        <taxon>Halobacteria</taxon>
        <taxon>Halobacteriales</taxon>
        <taxon>Haloferacaceae</taxon>
        <taxon>Halorubrum</taxon>
    </lineage>
</organism>
<proteinExistence type="predicted"/>
<name>M0ERD4_9EURY</name>